<dbReference type="InterPro" id="IPR050312">
    <property type="entry name" value="IolE/XylAMocC-like"/>
</dbReference>
<feature type="domain" description="Xylose isomerase-like TIM barrel" evidence="2">
    <location>
        <begin position="27"/>
        <end position="260"/>
    </location>
</feature>
<proteinExistence type="predicted"/>
<accession>A0A2P8D133</accession>
<dbReference type="SUPFAM" id="SSF51658">
    <property type="entry name" value="Xylose isomerase-like"/>
    <property type="match status" value="1"/>
</dbReference>
<dbReference type="Pfam" id="PF01261">
    <property type="entry name" value="AP_endonuc_2"/>
    <property type="match status" value="1"/>
</dbReference>
<organism evidence="3 4">
    <name type="scientific">Murinocardiopsis flavida</name>
    <dbReference type="NCBI Taxonomy" id="645275"/>
    <lineage>
        <taxon>Bacteria</taxon>
        <taxon>Bacillati</taxon>
        <taxon>Actinomycetota</taxon>
        <taxon>Actinomycetes</taxon>
        <taxon>Streptosporangiales</taxon>
        <taxon>Nocardiopsidaceae</taxon>
        <taxon>Murinocardiopsis</taxon>
    </lineage>
</organism>
<dbReference type="EMBL" id="PYGA01000021">
    <property type="protein sequence ID" value="PSK90876.1"/>
    <property type="molecule type" value="Genomic_DNA"/>
</dbReference>
<name>A0A2P8D133_9ACTN</name>
<keyword evidence="4" id="KW-1185">Reference proteome</keyword>
<dbReference type="Proteomes" id="UP000240542">
    <property type="component" value="Unassembled WGS sequence"/>
</dbReference>
<protein>
    <submittedName>
        <fullName evidence="3">Sugar phosphate isomerase/epimerase</fullName>
    </submittedName>
</protein>
<dbReference type="RefSeq" id="WP_106585666.1">
    <property type="nucleotide sequence ID" value="NZ_PYGA01000021.1"/>
</dbReference>
<reference evidence="3 4" key="1">
    <citation type="submission" date="2018-03" db="EMBL/GenBank/DDBJ databases">
        <title>Genomic Encyclopedia of Archaeal and Bacterial Type Strains, Phase II (KMG-II): from individual species to whole genera.</title>
        <authorList>
            <person name="Goeker M."/>
        </authorList>
    </citation>
    <scope>NUCLEOTIDE SEQUENCE [LARGE SCALE GENOMIC DNA]</scope>
    <source>
        <strain evidence="3 4">DSM 45312</strain>
    </source>
</reference>
<evidence type="ECO:0000259" key="2">
    <source>
        <dbReference type="Pfam" id="PF01261"/>
    </source>
</evidence>
<dbReference type="InterPro" id="IPR013022">
    <property type="entry name" value="Xyl_isomerase-like_TIM-brl"/>
</dbReference>
<dbReference type="PANTHER" id="PTHR12110">
    <property type="entry name" value="HYDROXYPYRUVATE ISOMERASE"/>
    <property type="match status" value="1"/>
</dbReference>
<evidence type="ECO:0000313" key="3">
    <source>
        <dbReference type="EMBL" id="PSK90876.1"/>
    </source>
</evidence>
<feature type="compositionally biased region" description="Low complexity" evidence="1">
    <location>
        <begin position="277"/>
        <end position="295"/>
    </location>
</feature>
<evidence type="ECO:0000256" key="1">
    <source>
        <dbReference type="SAM" id="MobiDB-lite"/>
    </source>
</evidence>
<keyword evidence="3" id="KW-0413">Isomerase</keyword>
<gene>
    <name evidence="3" type="ORF">CLV63_1211</name>
</gene>
<dbReference type="PANTHER" id="PTHR12110:SF47">
    <property type="match status" value="1"/>
</dbReference>
<feature type="compositionally biased region" description="Low complexity" evidence="1">
    <location>
        <begin position="303"/>
        <end position="319"/>
    </location>
</feature>
<feature type="compositionally biased region" description="Low complexity" evidence="1">
    <location>
        <begin position="346"/>
        <end position="363"/>
    </location>
</feature>
<dbReference type="AlphaFoldDB" id="A0A2P8D133"/>
<dbReference type="InterPro" id="IPR036237">
    <property type="entry name" value="Xyl_isomerase-like_sf"/>
</dbReference>
<feature type="region of interest" description="Disordered" evidence="1">
    <location>
        <begin position="269"/>
        <end position="363"/>
    </location>
</feature>
<comment type="caution">
    <text evidence="3">The sequence shown here is derived from an EMBL/GenBank/DDBJ whole genome shotgun (WGS) entry which is preliminary data.</text>
</comment>
<sequence>MSAIQVPDAPVVLSTASVYPEKTPVAFELAAKLGYDGVEVLVSSDPVSQDVDMLRRLSDYHQIPITAVHSPCLVITQRVWGRDPWGKLVKSKEMAEAVGAKAIVVHPAFRWQREYAKDFENGIARMQDETDVVFAVENMYPVHVGEKEVVPYAPSWNPLDRDYPDVTLDLSHTAMSRSDAMAMAKQLGDRLSHVHMADGLGGQNLDEHMIPGRGSQPCAELLEHLAASGYEGQLVLEVNTRKAADRATRLTDLAEALAFTRLHFAAGVRGSSPGEHSAAGARGSSQHSAAGAHGASPGGYGAAGASASADGRGAANGSAPRDRRERIATRSRPDDAPRRVFAVDSGGTVAAPVGGPAADPATS</sequence>
<feature type="compositionally biased region" description="Basic and acidic residues" evidence="1">
    <location>
        <begin position="320"/>
        <end position="338"/>
    </location>
</feature>
<dbReference type="GO" id="GO:0016853">
    <property type="term" value="F:isomerase activity"/>
    <property type="evidence" value="ECO:0007669"/>
    <property type="project" value="UniProtKB-KW"/>
</dbReference>
<dbReference type="Gene3D" id="3.20.20.150">
    <property type="entry name" value="Divalent-metal-dependent TIM barrel enzymes"/>
    <property type="match status" value="1"/>
</dbReference>
<dbReference type="OrthoDB" id="3248123at2"/>
<evidence type="ECO:0000313" key="4">
    <source>
        <dbReference type="Proteomes" id="UP000240542"/>
    </source>
</evidence>